<dbReference type="Pfam" id="PF13289">
    <property type="entry name" value="SIR2_2"/>
    <property type="match status" value="1"/>
</dbReference>
<dbReference type="EMBL" id="JBHSTQ010000016">
    <property type="protein sequence ID" value="MFC6387532.1"/>
    <property type="molecule type" value="Genomic_DNA"/>
</dbReference>
<organism evidence="1 2">
    <name type="scientific">Sporolactobacillus kofuensis</name>
    <dbReference type="NCBI Taxonomy" id="269672"/>
    <lineage>
        <taxon>Bacteria</taxon>
        <taxon>Bacillati</taxon>
        <taxon>Bacillota</taxon>
        <taxon>Bacilli</taxon>
        <taxon>Bacillales</taxon>
        <taxon>Sporolactobacillaceae</taxon>
        <taxon>Sporolactobacillus</taxon>
    </lineage>
</organism>
<dbReference type="SUPFAM" id="SSF52467">
    <property type="entry name" value="DHS-like NAD/FAD-binding domain"/>
    <property type="match status" value="1"/>
</dbReference>
<dbReference type="Gene3D" id="3.40.50.1220">
    <property type="entry name" value="TPP-binding domain"/>
    <property type="match status" value="1"/>
</dbReference>
<dbReference type="Proteomes" id="UP001596267">
    <property type="component" value="Unassembled WGS sequence"/>
</dbReference>
<dbReference type="InterPro" id="IPR029035">
    <property type="entry name" value="DHS-like_NAD/FAD-binding_dom"/>
</dbReference>
<name>A0ABW1WG22_9BACL</name>
<dbReference type="RefSeq" id="WP_253077280.1">
    <property type="nucleotide sequence ID" value="NZ_JAMXWN010000018.1"/>
</dbReference>
<sequence length="919" mass="106782">MDEITKLAIKHINDAIKEDSLIVFVGAGVSANSGLPKWSELIDVFKDEINVDDKENDYLKIAQYYFDTVGQYKYFQKVMDVFQPHINSQPNEIHNQIFRIKPRHIITTNYDSLLEDKMNSSIAKYEVINRDSDIPYSKSDHYLIKMHGDLVQKNIVLKEDDYLDYGNNFYMVSTLIKALIMNNTVLFVGYSLNDSTFNSIFRLIQKGFGGNARKAYFFTAEAQNAAAVEYYKNKGIRVITGEKEKSDGDIGKCTIEFLKQIDSESPSIPATSEQLWENIKFLDHLYFVENQDVAVFSNLKSKAMLFPQIEFKWREKDNDSLNIANNNDIVDFLDNKTWLNTFLDYKSDEKYQFLQNPILLEGYKLYSEHKYEEAKLKFREIANAAFVKKDYWNYLVAEFDVSHIGVHFGNDIDLPEPSTGVNDLDKVIESLISNGDEQTKHICNYFRDEIQSFRFVYKKLFKIDDLLDNLRNERNNYKNGGSSYNNNLGTAQYEFRSLLTFVEANCITVFQYKEFKSVVNRYFECLLIAFDNSNYQANEDGMFGGTSSIIDELTLDDIQIIIPYLEKKNVPALLESYGLSKIKVTDDAVKFLFDKTSTLSSELQSIYSLDGAQQISKYIDFLSFVKIKDKDINEIIPLLDNYPMVPNNSADIQKLLIILINGMNSILEKNYGKLVTIINQHLSKIVAGNIMDTHSSNFHLYSLLMEKVYEKHNELKISIEVLEEKICLIYNKPEILSDITKYRDFLINFYRYFNHELKQLVDDILAKYETLDDLEPNLYFIKGLALNEVYGFVSKKEYILNSEIAIVNADENPGMRRYPDPKKAAISDLYSFIQQGYFKLEEVKEKLNLDSIKGVFPEVDWTLFNDYSDNTISKFLQNRSFSNARKFFGKTKEESKRFDAWLLEQALNDNIRFKDKNLK</sequence>
<comment type="caution">
    <text evidence="1">The sequence shown here is derived from an EMBL/GenBank/DDBJ whole genome shotgun (WGS) entry which is preliminary data.</text>
</comment>
<gene>
    <name evidence="1" type="ORF">ACFP7A_13070</name>
</gene>
<reference evidence="2" key="1">
    <citation type="journal article" date="2019" name="Int. J. Syst. Evol. Microbiol.">
        <title>The Global Catalogue of Microorganisms (GCM) 10K type strain sequencing project: providing services to taxonomists for standard genome sequencing and annotation.</title>
        <authorList>
            <consortium name="The Broad Institute Genomics Platform"/>
            <consortium name="The Broad Institute Genome Sequencing Center for Infectious Disease"/>
            <person name="Wu L."/>
            <person name="Ma J."/>
        </authorList>
    </citation>
    <scope>NUCLEOTIDE SEQUENCE [LARGE SCALE GENOMIC DNA]</scope>
    <source>
        <strain evidence="2">CCUG 42001</strain>
    </source>
</reference>
<evidence type="ECO:0000313" key="1">
    <source>
        <dbReference type="EMBL" id="MFC6387532.1"/>
    </source>
</evidence>
<keyword evidence="2" id="KW-1185">Reference proteome</keyword>
<protein>
    <submittedName>
        <fullName evidence="1">SIR2 family protein</fullName>
    </submittedName>
</protein>
<proteinExistence type="predicted"/>
<accession>A0ABW1WG22</accession>
<evidence type="ECO:0000313" key="2">
    <source>
        <dbReference type="Proteomes" id="UP001596267"/>
    </source>
</evidence>